<name>A0ABU3AAJ8_9FLAO</name>
<comment type="caution">
    <text evidence="1">The sequence shown here is derived from an EMBL/GenBank/DDBJ whole genome shotgun (WGS) entry which is preliminary data.</text>
</comment>
<protein>
    <submittedName>
        <fullName evidence="1">DUF4252 domain-containing protein</fullName>
    </submittedName>
</protein>
<dbReference type="RefSeq" id="WP_311350767.1">
    <property type="nucleotide sequence ID" value="NZ_JAVRHR010000002.1"/>
</dbReference>
<proteinExistence type="predicted"/>
<evidence type="ECO:0000313" key="2">
    <source>
        <dbReference type="Proteomes" id="UP001255246"/>
    </source>
</evidence>
<organism evidence="1 2">
    <name type="scientific">Croceitalea rosinachiae</name>
    <dbReference type="NCBI Taxonomy" id="3075596"/>
    <lineage>
        <taxon>Bacteria</taxon>
        <taxon>Pseudomonadati</taxon>
        <taxon>Bacteroidota</taxon>
        <taxon>Flavobacteriia</taxon>
        <taxon>Flavobacteriales</taxon>
        <taxon>Flavobacteriaceae</taxon>
        <taxon>Croceitalea</taxon>
    </lineage>
</organism>
<dbReference type="EMBL" id="JAVRHR010000002">
    <property type="protein sequence ID" value="MDT0607207.1"/>
    <property type="molecule type" value="Genomic_DNA"/>
</dbReference>
<evidence type="ECO:0000313" key="1">
    <source>
        <dbReference type="EMBL" id="MDT0607207.1"/>
    </source>
</evidence>
<keyword evidence="2" id="KW-1185">Reference proteome</keyword>
<dbReference type="Proteomes" id="UP001255246">
    <property type="component" value="Unassembled WGS sequence"/>
</dbReference>
<gene>
    <name evidence="1" type="ORF">RM706_09210</name>
</gene>
<accession>A0ABU3AAJ8</accession>
<sequence>MKKYLALILVGLLPFIGISQSIFDKYQDSENVGTVIINKGLLGIVASMSADEQDKETLEFIELAKSIDDIKIFVSEDASASADMAATMKKYVKSASLDEMMRVKDGDTNVRFYIKNGRNSNHVSELLMFVTGIDDKGKKENRPNFETVLLTMTGDIDLNKIGTITNKMNLPKQLKKAKGGK</sequence>
<reference evidence="1 2" key="1">
    <citation type="submission" date="2023-09" db="EMBL/GenBank/DDBJ databases">
        <authorList>
            <person name="Rey-Velasco X."/>
        </authorList>
    </citation>
    <scope>NUCLEOTIDE SEQUENCE [LARGE SCALE GENOMIC DNA]</scope>
    <source>
        <strain evidence="1 2">F388</strain>
    </source>
</reference>
<dbReference type="Pfam" id="PF14060">
    <property type="entry name" value="DUF4252"/>
    <property type="match status" value="1"/>
</dbReference>
<dbReference type="InterPro" id="IPR025348">
    <property type="entry name" value="DUF4252"/>
</dbReference>